<dbReference type="PANTHER" id="PTHR35526">
    <property type="entry name" value="ANTI-SIGMA-F FACTOR RSBW-RELATED"/>
    <property type="match status" value="1"/>
</dbReference>
<feature type="domain" description="Histidine kinase/HSP90-like ATPase" evidence="2">
    <location>
        <begin position="17"/>
        <end position="132"/>
    </location>
</feature>
<dbReference type="InterPro" id="IPR050267">
    <property type="entry name" value="Anti-sigma-factor_SerPK"/>
</dbReference>
<dbReference type="OrthoDB" id="3529510at2"/>
<keyword evidence="1" id="KW-0808">Transferase</keyword>
<organism evidence="3 4">
    <name type="scientific">Actinacidiphila oryziradicis</name>
    <dbReference type="NCBI Taxonomy" id="2571141"/>
    <lineage>
        <taxon>Bacteria</taxon>
        <taxon>Bacillati</taxon>
        <taxon>Actinomycetota</taxon>
        <taxon>Actinomycetes</taxon>
        <taxon>Kitasatosporales</taxon>
        <taxon>Streptomycetaceae</taxon>
        <taxon>Actinacidiphila</taxon>
    </lineage>
</organism>
<keyword evidence="4" id="KW-1185">Reference proteome</keyword>
<evidence type="ECO:0000313" key="3">
    <source>
        <dbReference type="EMBL" id="TKA12268.1"/>
    </source>
</evidence>
<keyword evidence="3" id="KW-0067">ATP-binding</keyword>
<protein>
    <submittedName>
        <fullName evidence="3">ATP-binding protein</fullName>
    </submittedName>
</protein>
<proteinExistence type="predicted"/>
<dbReference type="CDD" id="cd16936">
    <property type="entry name" value="HATPase_RsbW-like"/>
    <property type="match status" value="1"/>
</dbReference>
<keyword evidence="3" id="KW-0547">Nucleotide-binding</keyword>
<reference evidence="3 4" key="1">
    <citation type="submission" date="2019-04" db="EMBL/GenBank/DDBJ databases">
        <title>Streptomyces oryziradicis sp. nov., a novel actinomycete isolated from rhizosphere soil of rice (Oryza sativa L.).</title>
        <authorList>
            <person name="Li C."/>
        </authorList>
    </citation>
    <scope>NUCLEOTIDE SEQUENCE [LARGE SCALE GENOMIC DNA]</scope>
    <source>
        <strain evidence="3 4">NEAU-C40</strain>
    </source>
</reference>
<dbReference type="InterPro" id="IPR003594">
    <property type="entry name" value="HATPase_dom"/>
</dbReference>
<evidence type="ECO:0000313" key="4">
    <source>
        <dbReference type="Proteomes" id="UP000305778"/>
    </source>
</evidence>
<name>A0A4U0SS65_9ACTN</name>
<keyword evidence="1" id="KW-0418">Kinase</keyword>
<dbReference type="Pfam" id="PF13581">
    <property type="entry name" value="HATPase_c_2"/>
    <property type="match status" value="1"/>
</dbReference>
<dbReference type="GO" id="GO:0004674">
    <property type="term" value="F:protein serine/threonine kinase activity"/>
    <property type="evidence" value="ECO:0007669"/>
    <property type="project" value="UniProtKB-KW"/>
</dbReference>
<comment type="caution">
    <text evidence="3">The sequence shown here is derived from an EMBL/GenBank/DDBJ whole genome shotgun (WGS) entry which is preliminary data.</text>
</comment>
<gene>
    <name evidence="3" type="ORF">FCI23_07090</name>
</gene>
<dbReference type="AlphaFoldDB" id="A0A4U0SS65"/>
<dbReference type="InterPro" id="IPR036890">
    <property type="entry name" value="HATPase_C_sf"/>
</dbReference>
<keyword evidence="1" id="KW-0723">Serine/threonine-protein kinase</keyword>
<dbReference type="GO" id="GO:0005524">
    <property type="term" value="F:ATP binding"/>
    <property type="evidence" value="ECO:0007669"/>
    <property type="project" value="UniProtKB-KW"/>
</dbReference>
<dbReference type="Proteomes" id="UP000305778">
    <property type="component" value="Unassembled WGS sequence"/>
</dbReference>
<dbReference type="PANTHER" id="PTHR35526:SF3">
    <property type="entry name" value="ANTI-SIGMA-F FACTOR RSBW"/>
    <property type="match status" value="1"/>
</dbReference>
<dbReference type="Gene3D" id="3.30.565.10">
    <property type="entry name" value="Histidine kinase-like ATPase, C-terminal domain"/>
    <property type="match status" value="1"/>
</dbReference>
<dbReference type="EMBL" id="SUMC01000005">
    <property type="protein sequence ID" value="TKA12268.1"/>
    <property type="molecule type" value="Genomic_DNA"/>
</dbReference>
<dbReference type="SUPFAM" id="SSF55874">
    <property type="entry name" value="ATPase domain of HSP90 chaperone/DNA topoisomerase II/histidine kinase"/>
    <property type="match status" value="1"/>
</dbReference>
<accession>A0A4U0SS65</accession>
<evidence type="ECO:0000259" key="2">
    <source>
        <dbReference type="Pfam" id="PF13581"/>
    </source>
</evidence>
<evidence type="ECO:0000256" key="1">
    <source>
        <dbReference type="ARBA" id="ARBA00022527"/>
    </source>
</evidence>
<sequence>MPPSHAAALGLVYTWTSATPGAPGRARTALRRALERLELSEDVITDAVLAASELVGNATDHATGPYEMMLRRTAVELICEVYDYDPRIPEIPAFPATGVFAPHPEGRGGGLEALSACLSERGRGLHIVDQLTGGAWGFRLPGDGTKVAWMVIPGA</sequence>